<dbReference type="Gene3D" id="3.20.20.70">
    <property type="entry name" value="Aldolase class I"/>
    <property type="match status" value="1"/>
</dbReference>
<evidence type="ECO:0000256" key="7">
    <source>
        <dbReference type="ARBA" id="ARBA00022884"/>
    </source>
</evidence>
<evidence type="ECO:0000256" key="2">
    <source>
        <dbReference type="ARBA" id="ARBA00022555"/>
    </source>
</evidence>
<evidence type="ECO:0000256" key="3">
    <source>
        <dbReference type="ARBA" id="ARBA00022630"/>
    </source>
</evidence>
<keyword evidence="4 9" id="KW-0288">FMN</keyword>
<dbReference type="PANTHER" id="PTHR11082:SF26">
    <property type="entry name" value="TRNA-DIHYDROURIDINE(16) SYNTHASE"/>
    <property type="match status" value="1"/>
</dbReference>
<evidence type="ECO:0000256" key="1">
    <source>
        <dbReference type="ARBA" id="ARBA00001917"/>
    </source>
</evidence>
<comment type="similarity">
    <text evidence="10">Belongs to the dus family.</text>
</comment>
<keyword evidence="5 9" id="KW-0819">tRNA processing</keyword>
<keyword evidence="6 9" id="KW-0521">NADP</keyword>
<keyword evidence="7 9" id="KW-0694">RNA-binding</keyword>
<dbReference type="Proteomes" id="UP001467690">
    <property type="component" value="Unassembled WGS sequence"/>
</dbReference>
<gene>
    <name evidence="9" type="primary">dusC</name>
    <name evidence="12" type="ORF">ABS311_08625</name>
</gene>
<proteinExistence type="inferred from homology"/>
<feature type="binding site" evidence="9">
    <location>
        <position position="133"/>
    </location>
    <ligand>
        <name>FMN</name>
        <dbReference type="ChEBI" id="CHEBI:58210"/>
    </ligand>
</feature>
<feature type="site" description="Interacts with tRNA" evidence="9">
    <location>
        <position position="170"/>
    </location>
</feature>
<dbReference type="InterPro" id="IPR035587">
    <property type="entry name" value="DUS-like_FMN-bd"/>
</dbReference>
<feature type="site" description="Interacts with tRNA; defines subfamily-specific binding signature" evidence="9">
    <location>
        <position position="265"/>
    </location>
</feature>
<dbReference type="HAMAP" id="MF_02043">
    <property type="entry name" value="DusC_subfam"/>
    <property type="match status" value="1"/>
</dbReference>
<accession>A0ABV1RH21</accession>
<reference evidence="12 13" key="1">
    <citation type="submission" date="2024-06" db="EMBL/GenBank/DDBJ databases">
        <authorList>
            <person name="Chen R.Y."/>
        </authorList>
    </citation>
    <scope>NUCLEOTIDE SEQUENCE [LARGE SCALE GENOMIC DNA]</scope>
    <source>
        <strain evidence="12 13">D2</strain>
    </source>
</reference>
<comment type="similarity">
    <text evidence="9">Belongs to the Dus family. DusC subfamily.</text>
</comment>
<dbReference type="InterPro" id="IPR018517">
    <property type="entry name" value="tRNA_hU_synthase_CS"/>
</dbReference>
<dbReference type="EC" id="1.3.1.-" evidence="9"/>
<organism evidence="12 13">
    <name type="scientific">Catenovulum sediminis</name>
    <dbReference type="NCBI Taxonomy" id="1740262"/>
    <lineage>
        <taxon>Bacteria</taxon>
        <taxon>Pseudomonadati</taxon>
        <taxon>Pseudomonadota</taxon>
        <taxon>Gammaproteobacteria</taxon>
        <taxon>Alteromonadales</taxon>
        <taxon>Alteromonadaceae</taxon>
        <taxon>Catenovulum</taxon>
    </lineage>
</organism>
<comment type="function">
    <text evidence="9">Catalyzes the synthesis of 5,6-dihydrouridine (D), a modified base found in the D-loop of most tRNAs, via the reduction of the C5-C6 double bond in target uridines. Specifically modifies U16 in tRNAs.</text>
</comment>
<comment type="catalytic activity">
    <reaction evidence="9">
        <text>5,6-dihydrouridine(16) in tRNA + NADP(+) = uridine(16) in tRNA + NADPH + H(+)</text>
        <dbReference type="Rhea" id="RHEA:53376"/>
        <dbReference type="Rhea" id="RHEA-COMP:13543"/>
        <dbReference type="Rhea" id="RHEA-COMP:13544"/>
        <dbReference type="ChEBI" id="CHEBI:15378"/>
        <dbReference type="ChEBI" id="CHEBI:57783"/>
        <dbReference type="ChEBI" id="CHEBI:58349"/>
        <dbReference type="ChEBI" id="CHEBI:65315"/>
        <dbReference type="ChEBI" id="CHEBI:74443"/>
    </reaction>
</comment>
<dbReference type="PANTHER" id="PTHR11082">
    <property type="entry name" value="TRNA-DIHYDROURIDINE SYNTHASE"/>
    <property type="match status" value="1"/>
</dbReference>
<dbReference type="EMBL" id="JBELOE010000170">
    <property type="protein sequence ID" value="MER2491947.1"/>
    <property type="molecule type" value="Genomic_DNA"/>
</dbReference>
<feature type="domain" description="DUS-like FMN-binding" evidence="11">
    <location>
        <begin position="1"/>
        <end position="300"/>
    </location>
</feature>
<feature type="site" description="Interacts with tRNA; defines subfamily-specific binding signature" evidence="9">
    <location>
        <position position="267"/>
    </location>
</feature>
<feature type="active site" description="Proton donor" evidence="9">
    <location>
        <position position="92"/>
    </location>
</feature>
<dbReference type="Gene3D" id="1.20.225.30">
    <property type="entry name" value="Dihydrouridine synthase, C-terminal recognition domain"/>
    <property type="match status" value="1"/>
</dbReference>
<evidence type="ECO:0000256" key="5">
    <source>
        <dbReference type="ARBA" id="ARBA00022694"/>
    </source>
</evidence>
<feature type="site" description="Interacts with tRNA" evidence="9">
    <location>
        <position position="272"/>
    </location>
</feature>
<protein>
    <recommendedName>
        <fullName evidence="9">tRNA-dihydrouridine(16) synthase</fullName>
        <ecNumber evidence="9">1.3.1.-</ecNumber>
    </recommendedName>
    <alternativeName>
        <fullName evidence="9">U16-specific dihydrouridine synthase</fullName>
        <shortName evidence="9">U16-specific Dus</shortName>
    </alternativeName>
    <alternativeName>
        <fullName evidence="9">tRNA-dihydrouridine synthase C</fullName>
    </alternativeName>
</protein>
<evidence type="ECO:0000256" key="10">
    <source>
        <dbReference type="PIRNR" id="PIRNR006621"/>
    </source>
</evidence>
<dbReference type="RefSeq" id="WP_350401511.1">
    <property type="nucleotide sequence ID" value="NZ_JBELOE010000170.1"/>
</dbReference>
<feature type="binding site" evidence="9">
    <location>
        <begin position="217"/>
        <end position="218"/>
    </location>
    <ligand>
        <name>FMN</name>
        <dbReference type="ChEBI" id="CHEBI:58210"/>
    </ligand>
</feature>
<comment type="caution">
    <text evidence="12">The sequence shown here is derived from an EMBL/GenBank/DDBJ whole genome shotgun (WGS) entry which is preliminary data.</text>
</comment>
<evidence type="ECO:0000259" key="11">
    <source>
        <dbReference type="Pfam" id="PF01207"/>
    </source>
</evidence>
<feature type="site" description="Interacts with tRNA; defines subfamily-specific binding signature" evidence="9">
    <location>
        <position position="28"/>
    </location>
</feature>
<dbReference type="InterPro" id="IPR042270">
    <property type="entry name" value="DusC_C"/>
</dbReference>
<dbReference type="InterPro" id="IPR001269">
    <property type="entry name" value="DUS_fam"/>
</dbReference>
<comment type="catalytic activity">
    <reaction evidence="9">
        <text>5,6-dihydrouridine(16) in tRNA + NAD(+) = uridine(16) in tRNA + NADH + H(+)</text>
        <dbReference type="Rhea" id="RHEA:53380"/>
        <dbReference type="Rhea" id="RHEA-COMP:13543"/>
        <dbReference type="Rhea" id="RHEA-COMP:13544"/>
        <dbReference type="ChEBI" id="CHEBI:15378"/>
        <dbReference type="ChEBI" id="CHEBI:57540"/>
        <dbReference type="ChEBI" id="CHEBI:57945"/>
        <dbReference type="ChEBI" id="CHEBI:65315"/>
        <dbReference type="ChEBI" id="CHEBI:74443"/>
    </reaction>
</comment>
<feature type="binding site" evidence="9">
    <location>
        <begin position="193"/>
        <end position="195"/>
    </location>
    <ligand>
        <name>FMN</name>
        <dbReference type="ChEBI" id="CHEBI:58210"/>
    </ligand>
</feature>
<dbReference type="PIRSF" id="PIRSF006621">
    <property type="entry name" value="Dus"/>
    <property type="match status" value="1"/>
</dbReference>
<evidence type="ECO:0000256" key="8">
    <source>
        <dbReference type="ARBA" id="ARBA00023002"/>
    </source>
</evidence>
<feature type="site" description="Interacts with tRNA" evidence="9">
    <location>
        <position position="89"/>
    </location>
</feature>
<dbReference type="Pfam" id="PF01207">
    <property type="entry name" value="Dus"/>
    <property type="match status" value="1"/>
</dbReference>
<dbReference type="InterPro" id="IPR032886">
    <property type="entry name" value="DusC"/>
</dbReference>
<evidence type="ECO:0000313" key="13">
    <source>
        <dbReference type="Proteomes" id="UP001467690"/>
    </source>
</evidence>
<dbReference type="CDD" id="cd02801">
    <property type="entry name" value="DUS_like_FMN"/>
    <property type="match status" value="1"/>
</dbReference>
<evidence type="ECO:0000256" key="6">
    <source>
        <dbReference type="ARBA" id="ARBA00022857"/>
    </source>
</evidence>
<evidence type="ECO:0000256" key="4">
    <source>
        <dbReference type="ARBA" id="ARBA00022643"/>
    </source>
</evidence>
<dbReference type="InterPro" id="IPR013785">
    <property type="entry name" value="Aldolase_TIM"/>
</dbReference>
<dbReference type="PROSITE" id="PS01136">
    <property type="entry name" value="UPF0034"/>
    <property type="match status" value="1"/>
</dbReference>
<evidence type="ECO:0000256" key="9">
    <source>
        <dbReference type="HAMAP-Rule" id="MF_02043"/>
    </source>
</evidence>
<feature type="site" description="Interacts with tRNA; defines subfamily-specific binding signature" evidence="9">
    <location>
        <position position="288"/>
    </location>
</feature>
<evidence type="ECO:0000313" key="12">
    <source>
        <dbReference type="EMBL" id="MER2491947.1"/>
    </source>
</evidence>
<comment type="cofactor">
    <cofactor evidence="1 9 10">
        <name>FMN</name>
        <dbReference type="ChEBI" id="CHEBI:58210"/>
    </cofactor>
</comment>
<keyword evidence="8 9" id="KW-0560">Oxidoreductase</keyword>
<feature type="binding site" evidence="9">
    <location>
        <position position="62"/>
    </location>
    <ligand>
        <name>FMN</name>
        <dbReference type="ChEBI" id="CHEBI:58210"/>
    </ligand>
</feature>
<dbReference type="SUPFAM" id="SSF51395">
    <property type="entry name" value="FMN-linked oxidoreductases"/>
    <property type="match status" value="1"/>
</dbReference>
<sequence length="307" mass="34303">MEGVVDHAVRALITQFGGFDLCVTEFLRVSQTLLPERSFYRLAPELKWNHGKTASGTPVRVQLLGNAAPWLAENAQRAIELGSHGVDLNFGCPAKTVNNSKGGAVLLQEPETLYAIVKAVRSAVDAPHIVSAKIRLGFNDISLLSENIQAIYEAGASELAIHARSKKDGYKPPAYWHKIKPYISQYDMPIIANGEIWTPQDASLCIQQSGSKRLMLGRGALAMPNLANMVKHQQSAFTWPQVIKLLLQYSECEIEGDRGLYYGNRVKQWLRYLKIHFPQVASLAQEIRQRHKKSEIVEILKSQFEVV</sequence>
<keyword evidence="2 9" id="KW-0820">tRNA-binding</keyword>
<keyword evidence="13" id="KW-1185">Reference proteome</keyword>
<keyword evidence="3 9" id="KW-0285">Flavoprotein</keyword>
<name>A0ABV1RH21_9ALTE</name>